<dbReference type="InterPro" id="IPR042099">
    <property type="entry name" value="ANL_N_sf"/>
</dbReference>
<name>A0A2K4Y4L6_9MYCO</name>
<dbReference type="InterPro" id="IPR000873">
    <property type="entry name" value="AMP-dep_synth/lig_dom"/>
</dbReference>
<evidence type="ECO:0000256" key="2">
    <source>
        <dbReference type="ARBA" id="ARBA00022598"/>
    </source>
</evidence>
<dbReference type="OrthoDB" id="9803968at2"/>
<comment type="caution">
    <text evidence="5">The sequence shown here is derived from an EMBL/GenBank/DDBJ whole genome shotgun (WGS) entry which is preliminary data.</text>
</comment>
<dbReference type="PANTHER" id="PTHR43201:SF5">
    <property type="entry name" value="MEDIUM-CHAIN ACYL-COA LIGASE ACSF2, MITOCHONDRIAL"/>
    <property type="match status" value="1"/>
</dbReference>
<dbReference type="GO" id="GO:0031956">
    <property type="term" value="F:medium-chain fatty acid-CoA ligase activity"/>
    <property type="evidence" value="ECO:0007669"/>
    <property type="project" value="TreeGrafter"/>
</dbReference>
<dbReference type="Pfam" id="PF00501">
    <property type="entry name" value="AMP-binding"/>
    <property type="match status" value="1"/>
</dbReference>
<dbReference type="InterPro" id="IPR025110">
    <property type="entry name" value="AMP-bd_C"/>
</dbReference>
<evidence type="ECO:0000259" key="4">
    <source>
        <dbReference type="Pfam" id="PF13193"/>
    </source>
</evidence>
<accession>A0A2K4Y4L6</accession>
<dbReference type="Proteomes" id="UP000236318">
    <property type="component" value="Unassembled WGS sequence"/>
</dbReference>
<protein>
    <submittedName>
        <fullName evidence="5">AMP-dependent synthetase</fullName>
    </submittedName>
</protein>
<evidence type="ECO:0000313" key="6">
    <source>
        <dbReference type="Proteomes" id="UP000236318"/>
    </source>
</evidence>
<reference evidence="5" key="1">
    <citation type="submission" date="2018-01" db="EMBL/GenBank/DDBJ databases">
        <authorList>
            <consortium name="Urmite Genomes"/>
        </authorList>
    </citation>
    <scope>NUCLEOTIDE SEQUENCE [LARGE SCALE GENOMIC DNA]</scope>
    <source>
        <strain evidence="5">AFP003</strain>
    </source>
</reference>
<evidence type="ECO:0000259" key="3">
    <source>
        <dbReference type="Pfam" id="PF00501"/>
    </source>
</evidence>
<proteinExistence type="inferred from homology"/>
<evidence type="ECO:0000313" key="5">
    <source>
        <dbReference type="EMBL" id="SOX51722.1"/>
    </source>
</evidence>
<dbReference type="EMBL" id="FXEG02000001">
    <property type="protein sequence ID" value="SOX51722.1"/>
    <property type="molecule type" value="Genomic_DNA"/>
</dbReference>
<dbReference type="RefSeq" id="WP_096283938.1">
    <property type="nucleotide sequence ID" value="NZ_FXEG02000001.1"/>
</dbReference>
<dbReference type="InterPro" id="IPR045851">
    <property type="entry name" value="AMP-bd_C_sf"/>
</dbReference>
<dbReference type="SUPFAM" id="SSF56801">
    <property type="entry name" value="Acetyl-CoA synthetase-like"/>
    <property type="match status" value="1"/>
</dbReference>
<feature type="domain" description="AMP-dependent synthetase/ligase" evidence="3">
    <location>
        <begin position="18"/>
        <end position="346"/>
    </location>
</feature>
<gene>
    <name evidence="5" type="ORF">MAAFP003_383</name>
</gene>
<sequence length="498" mass="53241">MTQSEPTPPIGTQVSALAECAPDEPAVTCEGLTLTRAELDKSTNRLARAYAELGVGVGDYVTILLPNSVEFVQAAVACWKLGAVPQPLSPRLPTAELQGLLDLRPRALLVGAEHPEIPSVVKGFIPDAALSDAPLPEAVSPTWKAMGSGGSTGRPKLIEAGVDSRLSPLAAYAMGAQDCDTTYVPVPLSHNTGITMAALALIMGHHLVLTDRFDPHEFLRVIADHRVTFMVTVPTIMQRVLPVYQANPQAYDLSSIRRFWHLAAPCPPAIKQAWIDLLGPEKVWELYGGTELQALTFISGDQWLTHPGSVGIVVSGEMTVLDDDGNPCPPGVEGEIYMRPAPGSAPTYRYVGSTAKSRNGWDSLGDLGYFDADGFLYLSDRRVDMFTVGGRNVYPAEIESALSAHPDVLSCLVVGVPDPNAGDLGQVPYALVQTIDGSTLDAAGVQEFLRANIAGYKVPHTPDFIEFVDTPLRDDAGKARRSAVRAEIMARLQAAEAS</sequence>
<dbReference type="Gene3D" id="3.40.50.12780">
    <property type="entry name" value="N-terminal domain of ligase-like"/>
    <property type="match status" value="1"/>
</dbReference>
<comment type="similarity">
    <text evidence="1">Belongs to the ATP-dependent AMP-binding enzyme family.</text>
</comment>
<organism evidence="5 6">
    <name type="scientific">Mycobacterium ahvazicum</name>
    <dbReference type="NCBI Taxonomy" id="1964395"/>
    <lineage>
        <taxon>Bacteria</taxon>
        <taxon>Bacillati</taxon>
        <taxon>Actinomycetota</taxon>
        <taxon>Actinomycetes</taxon>
        <taxon>Mycobacteriales</taxon>
        <taxon>Mycobacteriaceae</taxon>
        <taxon>Mycobacterium</taxon>
        <taxon>Mycobacterium simiae complex</taxon>
    </lineage>
</organism>
<evidence type="ECO:0000256" key="1">
    <source>
        <dbReference type="ARBA" id="ARBA00006432"/>
    </source>
</evidence>
<dbReference type="Pfam" id="PF13193">
    <property type="entry name" value="AMP-binding_C"/>
    <property type="match status" value="1"/>
</dbReference>
<dbReference type="Gene3D" id="3.30.300.30">
    <property type="match status" value="1"/>
</dbReference>
<dbReference type="AlphaFoldDB" id="A0A2K4Y4L6"/>
<feature type="domain" description="AMP-binding enzyme C-terminal" evidence="4">
    <location>
        <begin position="397"/>
        <end position="469"/>
    </location>
</feature>
<dbReference type="GO" id="GO:0006631">
    <property type="term" value="P:fatty acid metabolic process"/>
    <property type="evidence" value="ECO:0007669"/>
    <property type="project" value="TreeGrafter"/>
</dbReference>
<dbReference type="PANTHER" id="PTHR43201">
    <property type="entry name" value="ACYL-COA SYNTHETASE"/>
    <property type="match status" value="1"/>
</dbReference>
<keyword evidence="2" id="KW-0436">Ligase</keyword>
<keyword evidence="6" id="KW-1185">Reference proteome</keyword>